<gene>
    <name evidence="4" type="ORF">V8G54_013105</name>
</gene>
<dbReference type="InterPro" id="IPR045168">
    <property type="entry name" value="YTH_prot"/>
</dbReference>
<evidence type="ECO:0000256" key="2">
    <source>
        <dbReference type="SAM" id="MobiDB-lite"/>
    </source>
</evidence>
<comment type="similarity">
    <text evidence="1">Belongs to the YTHDF family.</text>
</comment>
<dbReference type="GO" id="GO:0003729">
    <property type="term" value="F:mRNA binding"/>
    <property type="evidence" value="ECO:0007669"/>
    <property type="project" value="UniProtKB-UniRule"/>
</dbReference>
<proteinExistence type="inferred from homology"/>
<dbReference type="GO" id="GO:0005737">
    <property type="term" value="C:cytoplasm"/>
    <property type="evidence" value="ECO:0007669"/>
    <property type="project" value="TreeGrafter"/>
</dbReference>
<keyword evidence="1" id="KW-0694">RNA-binding</keyword>
<reference evidence="4 5" key="1">
    <citation type="journal article" date="2023" name="Life. Sci Alliance">
        <title>Evolutionary insights into 3D genome organization and epigenetic landscape of Vigna mungo.</title>
        <authorList>
            <person name="Junaid A."/>
            <person name="Singh B."/>
            <person name="Bhatia S."/>
        </authorList>
    </citation>
    <scope>NUCLEOTIDE SEQUENCE [LARGE SCALE GENOMIC DNA]</scope>
    <source>
        <strain evidence="4">Urdbean</strain>
    </source>
</reference>
<dbReference type="Gene3D" id="3.10.590.10">
    <property type="entry name" value="ph1033 like domains"/>
    <property type="match status" value="1"/>
</dbReference>
<evidence type="ECO:0000256" key="1">
    <source>
        <dbReference type="RuleBase" id="RU369095"/>
    </source>
</evidence>
<dbReference type="GO" id="GO:1990247">
    <property type="term" value="F:N6-methyladenosine-containing RNA reader activity"/>
    <property type="evidence" value="ECO:0007669"/>
    <property type="project" value="UniProtKB-UniRule"/>
</dbReference>
<protein>
    <recommendedName>
        <fullName evidence="1">YTH domain-containing family protein</fullName>
    </recommendedName>
</protein>
<dbReference type="EMBL" id="CP144697">
    <property type="protein sequence ID" value="WVZ15539.1"/>
    <property type="molecule type" value="Genomic_DNA"/>
</dbReference>
<feature type="region of interest" description="Disordered" evidence="2">
    <location>
        <begin position="463"/>
        <end position="499"/>
    </location>
</feature>
<keyword evidence="5" id="KW-1185">Reference proteome</keyword>
<comment type="function">
    <text evidence="1">Specifically recognizes and binds N6-methyladenosine (m6A)-containing RNAs, and regulates mRNA stability. M6A is a modification present at internal sites of mRNAs and some non-coding RNAs and plays a role in mRNA stability and processing.</text>
</comment>
<organism evidence="4 5">
    <name type="scientific">Vigna mungo</name>
    <name type="common">Black gram</name>
    <name type="synonym">Phaseolus mungo</name>
    <dbReference type="NCBI Taxonomy" id="3915"/>
    <lineage>
        <taxon>Eukaryota</taxon>
        <taxon>Viridiplantae</taxon>
        <taxon>Streptophyta</taxon>
        <taxon>Embryophyta</taxon>
        <taxon>Tracheophyta</taxon>
        <taxon>Spermatophyta</taxon>
        <taxon>Magnoliopsida</taxon>
        <taxon>eudicotyledons</taxon>
        <taxon>Gunneridae</taxon>
        <taxon>Pentapetalae</taxon>
        <taxon>rosids</taxon>
        <taxon>fabids</taxon>
        <taxon>Fabales</taxon>
        <taxon>Fabaceae</taxon>
        <taxon>Papilionoideae</taxon>
        <taxon>50 kb inversion clade</taxon>
        <taxon>NPAAA clade</taxon>
        <taxon>indigoferoid/millettioid clade</taxon>
        <taxon>Phaseoleae</taxon>
        <taxon>Vigna</taxon>
    </lineage>
</organism>
<dbReference type="PROSITE" id="PS50882">
    <property type="entry name" value="YTH"/>
    <property type="match status" value="1"/>
</dbReference>
<evidence type="ECO:0000313" key="5">
    <source>
        <dbReference type="Proteomes" id="UP001374535"/>
    </source>
</evidence>
<dbReference type="AlphaFoldDB" id="A0AAQ3NT41"/>
<dbReference type="PANTHER" id="PTHR12357">
    <property type="entry name" value="YTH YT521-B HOMOLOGY DOMAIN-CONTAINING"/>
    <property type="match status" value="1"/>
</dbReference>
<dbReference type="Proteomes" id="UP001374535">
    <property type="component" value="Chromosome 4"/>
</dbReference>
<feature type="region of interest" description="Disordered" evidence="2">
    <location>
        <begin position="692"/>
        <end position="734"/>
    </location>
</feature>
<dbReference type="Pfam" id="PF04146">
    <property type="entry name" value="YTH"/>
    <property type="match status" value="1"/>
</dbReference>
<dbReference type="CDD" id="cd21134">
    <property type="entry name" value="YTH"/>
    <property type="match status" value="1"/>
</dbReference>
<dbReference type="GO" id="GO:0061157">
    <property type="term" value="P:mRNA destabilization"/>
    <property type="evidence" value="ECO:0007669"/>
    <property type="project" value="TreeGrafter"/>
</dbReference>
<sequence length="746" mass="82925">MMSFLYHFNAEAADLLQNLSLDSEPKTTVVPEPAKSGHALAKVPKPFNLNASFIPNGHPSTAYYYGGKNDVEIVDRITCPSRKLMVTIRFSAGYDGQGDWNSYSRYMNLNGGMTQGVWGDGSSYLYHQGYGYTPYGAPMQHDDKFYGLQQYHYPSYYQSPTSADGSFAANKINAQPGKVLTATSDEHTPSSGVINNGSSVGVVNEDSTNNNGLKDFLSSSKPSLLNSNDSTYQRAGFPVYSPLPGHQDPRVVPHGTQPALPSEALIFSDKKSYDGAKIGLSSPAVPVKKTSSQRNTAIPQPLPQSMGRRLRLICSVRDRFGGENVSLLKSLEEQLVFIPSLPIPVLDSSLTGLWPWNIKTSIYHMIDYLGLEVHHWTVTMGSFVVCHSELLEPNYGSLHSSGLEPFYGFINGIYPSNTMYNQYGNAYRPNSHIGPAPYGFRMGSVDNKFKVANGRVNDHFKRNMDGFGELNKGPRSGNGSDDKSMKGPGPVTPLKEGQNLRIKSDNKELLLIPNKKQFDGEDFSENYSDAKFFVIKSYSEDDIHKSIKYNVWSSTLNGNKKLDAAYHEAKEKPGDCPVFLLFSVNTSGQFVGLAEMVSPVDFGRTVEYWQQDRWTGCFSVKWHIIKDIPNGVLRHITLENNENKPVTNSRDTQEVKFQKGIQVLKIFKEQSSKTCILDDFGFYETREKTIQERKSKEQQVPKQVSKSHDEALTNDSATTGEAGQKENLVEENGSITQTIEDCSNKC</sequence>
<dbReference type="PANTHER" id="PTHR12357:SF126">
    <property type="entry name" value="YTH DOMAIN-CONTAINING FAMILY PROTEIN"/>
    <property type="match status" value="1"/>
</dbReference>
<dbReference type="InterPro" id="IPR007275">
    <property type="entry name" value="YTH_domain"/>
</dbReference>
<evidence type="ECO:0000313" key="4">
    <source>
        <dbReference type="EMBL" id="WVZ15539.1"/>
    </source>
</evidence>
<feature type="domain" description="YTH" evidence="3">
    <location>
        <begin position="530"/>
        <end position="667"/>
    </location>
</feature>
<evidence type="ECO:0000259" key="3">
    <source>
        <dbReference type="PROSITE" id="PS50882"/>
    </source>
</evidence>
<name>A0AAQ3NT41_VIGMU</name>
<accession>A0AAQ3NT41</accession>